<organism evidence="2 3">
    <name type="scientific">Lactuca sativa</name>
    <name type="common">Garden lettuce</name>
    <dbReference type="NCBI Taxonomy" id="4236"/>
    <lineage>
        <taxon>Eukaryota</taxon>
        <taxon>Viridiplantae</taxon>
        <taxon>Streptophyta</taxon>
        <taxon>Embryophyta</taxon>
        <taxon>Tracheophyta</taxon>
        <taxon>Spermatophyta</taxon>
        <taxon>Magnoliopsida</taxon>
        <taxon>eudicotyledons</taxon>
        <taxon>Gunneridae</taxon>
        <taxon>Pentapetalae</taxon>
        <taxon>asterids</taxon>
        <taxon>campanulids</taxon>
        <taxon>Asterales</taxon>
        <taxon>Asteraceae</taxon>
        <taxon>Cichorioideae</taxon>
        <taxon>Cichorieae</taxon>
        <taxon>Lactucinae</taxon>
        <taxon>Lactuca</taxon>
    </lineage>
</organism>
<reference evidence="2 3" key="1">
    <citation type="journal article" date="2017" name="Nat. Commun.">
        <title>Genome assembly with in vitro proximity ligation data and whole-genome triplication in lettuce.</title>
        <authorList>
            <person name="Reyes-Chin-Wo S."/>
            <person name="Wang Z."/>
            <person name="Yang X."/>
            <person name="Kozik A."/>
            <person name="Arikit S."/>
            <person name="Song C."/>
            <person name="Xia L."/>
            <person name="Froenicke L."/>
            <person name="Lavelle D.O."/>
            <person name="Truco M.J."/>
            <person name="Xia R."/>
            <person name="Zhu S."/>
            <person name="Xu C."/>
            <person name="Xu H."/>
            <person name="Xu X."/>
            <person name="Cox K."/>
            <person name="Korf I."/>
            <person name="Meyers B.C."/>
            <person name="Michelmore R.W."/>
        </authorList>
    </citation>
    <scope>NUCLEOTIDE SEQUENCE [LARGE SCALE GENOMIC DNA]</scope>
    <source>
        <strain evidence="3">cv. Salinas</strain>
        <tissue evidence="2">Seedlings</tissue>
    </source>
</reference>
<gene>
    <name evidence="2" type="ORF">LSAT_V11C400191200</name>
</gene>
<comment type="caution">
    <text evidence="2">The sequence shown here is derived from an EMBL/GenBank/DDBJ whole genome shotgun (WGS) entry which is preliminary data.</text>
</comment>
<dbReference type="EMBL" id="NBSK02000004">
    <property type="protein sequence ID" value="KAJ0214581.1"/>
    <property type="molecule type" value="Genomic_DNA"/>
</dbReference>
<dbReference type="Pfam" id="PF03101">
    <property type="entry name" value="FAR1"/>
    <property type="match status" value="1"/>
</dbReference>
<dbReference type="InterPro" id="IPR004330">
    <property type="entry name" value="FAR1_DNA_bnd_dom"/>
</dbReference>
<feature type="domain" description="FAR1" evidence="1">
    <location>
        <begin position="84"/>
        <end position="144"/>
    </location>
</feature>
<evidence type="ECO:0000313" key="2">
    <source>
        <dbReference type="EMBL" id="KAJ0214581.1"/>
    </source>
</evidence>
<evidence type="ECO:0000313" key="3">
    <source>
        <dbReference type="Proteomes" id="UP000235145"/>
    </source>
</evidence>
<name>A0A9R1XIQ2_LACSA</name>
<evidence type="ECO:0000259" key="1">
    <source>
        <dbReference type="Pfam" id="PF03101"/>
    </source>
</evidence>
<dbReference type="Proteomes" id="UP000235145">
    <property type="component" value="Unassembled WGS sequence"/>
</dbReference>
<sequence length="161" mass="17793">MLKTQQVGGKGIGDGGGISSVGWCQRGGGDGGGRRGGSIGGGGGSGLVSWWESIGCSSISSFTSVIIDEKPNTEVFKNSMQEGVVLKQGFKKKATYDTMKYPNKQKWRRNLVRNGCLACMQINIDENKMWKVYYVNETNNHHLVHEEDLHFLKSERRLTYT</sequence>
<proteinExistence type="predicted"/>
<protein>
    <recommendedName>
        <fullName evidence="1">FAR1 domain-containing protein</fullName>
    </recommendedName>
</protein>
<keyword evidence="3" id="KW-1185">Reference proteome</keyword>
<dbReference type="AlphaFoldDB" id="A0A9R1XIQ2"/>
<accession>A0A9R1XIQ2</accession>